<sequence length="350" mass="38818">MQIHTRPIDERIGWLISLAEAHSEDFCSPATTLARQRYLARHPTRVMVMKCMDGRVHIPHATHTPLGIIQPFRSLGGRFDLGWPYLGEVITHAVESATRAGHGVLLLITYHYSRGDHARGCAGFGCDTTAAMEHTQEICAQAEELFGADGQSVYPLVCGFETDSDALIIHNRRGDALDISSLYHADADDLPRRLQTLCPDMPAGFQRDLLPLLLGNLDHVDALRGADRELDIQHREWAICVGRGFDFLHLPNTALIIGPYNPDLSEPIIKAAGIIAANMAAGRIPDDGFLLLTSSPYEQMGVDRARARLKSRFLCEFAAQVIGEEFPDLARRMIARSAVVDWPTRRLELL</sequence>
<reference evidence="3" key="2">
    <citation type="submission" date="2014-02" db="EMBL/GenBank/DDBJ databases">
        <title>Draft Genome Sequence of extremely halophilic bacteria Halorhodospira halochloris.</title>
        <authorList>
            <person name="Singh K.S."/>
        </authorList>
    </citation>
    <scope>NUCLEOTIDE SEQUENCE [LARGE SCALE GENOMIC DNA]</scope>
    <source>
        <strain evidence="3">A</strain>
    </source>
</reference>
<feature type="domain" description="Carboxysome Shell Carbonic Anhydrase catalytic" evidence="1">
    <location>
        <begin position="99"/>
        <end position="171"/>
    </location>
</feature>
<evidence type="ECO:0000313" key="3">
    <source>
        <dbReference type="Proteomes" id="UP000019442"/>
    </source>
</evidence>
<keyword evidence="3" id="KW-1185">Reference proteome</keyword>
<dbReference type="HOGENOM" id="CLU_794173_0_0_6"/>
<dbReference type="AlphaFoldDB" id="W8KLB9"/>
<gene>
    <name evidence="2" type="ORF">M911_13280</name>
</gene>
<dbReference type="KEGG" id="hhc:M911_13280"/>
<name>W8KLB9_9GAMM</name>
<evidence type="ECO:0000313" key="2">
    <source>
        <dbReference type="EMBL" id="AHK79963.1"/>
    </source>
</evidence>
<dbReference type="Pfam" id="PF20686">
    <property type="entry name" value="CsoSCA_cat"/>
    <property type="match status" value="1"/>
</dbReference>
<dbReference type="PATRIC" id="fig|1354791.3.peg.3146"/>
<dbReference type="InterPro" id="IPR048539">
    <property type="entry name" value="CsoSCA_cat"/>
</dbReference>
<dbReference type="Proteomes" id="UP000019442">
    <property type="component" value="Chromosome"/>
</dbReference>
<reference evidence="2 3" key="1">
    <citation type="journal article" date="2014" name="J Genomics">
        <title>Draft Genome Sequence of the Extremely Halophilic Phototrophic Purple Sulfur Bacterium Halorhodospira halochloris.</title>
        <authorList>
            <person name="Singh K.S."/>
            <person name="Kirksey J."/>
            <person name="Hoff W.D."/>
            <person name="Deole R."/>
        </authorList>
    </citation>
    <scope>NUCLEOTIDE SEQUENCE [LARGE SCALE GENOMIC DNA]</scope>
    <source>
        <strain evidence="2 3">A</strain>
    </source>
</reference>
<protein>
    <recommendedName>
        <fullName evidence="1">Carboxysome Shell Carbonic Anhydrase catalytic domain-containing protein</fullName>
    </recommendedName>
</protein>
<proteinExistence type="predicted"/>
<organism evidence="2 3">
    <name type="scientific">Ectothiorhodospira haloalkaliphila</name>
    <dbReference type="NCBI Taxonomy" id="421628"/>
    <lineage>
        <taxon>Bacteria</taxon>
        <taxon>Pseudomonadati</taxon>
        <taxon>Pseudomonadota</taxon>
        <taxon>Gammaproteobacteria</taxon>
        <taxon>Chromatiales</taxon>
        <taxon>Ectothiorhodospiraceae</taxon>
        <taxon>Ectothiorhodospira</taxon>
    </lineage>
</organism>
<evidence type="ECO:0000259" key="1">
    <source>
        <dbReference type="Pfam" id="PF20686"/>
    </source>
</evidence>
<dbReference type="EMBL" id="CP007268">
    <property type="protein sequence ID" value="AHK79963.1"/>
    <property type="molecule type" value="Genomic_DNA"/>
</dbReference>
<accession>W8KLB9</accession>